<dbReference type="InterPro" id="IPR006935">
    <property type="entry name" value="Helicase/UvrB_N"/>
</dbReference>
<evidence type="ECO:0000313" key="3">
    <source>
        <dbReference type="EMBL" id="MBC1305505.1"/>
    </source>
</evidence>
<keyword evidence="3" id="KW-0347">Helicase</keyword>
<dbReference type="InterPro" id="IPR014001">
    <property type="entry name" value="Helicase_ATP-bd"/>
</dbReference>
<dbReference type="RefSeq" id="WP_011316596.1">
    <property type="nucleotide sequence ID" value="NZ_JACKZP010000270.1"/>
</dbReference>
<name>A0ABR6SGH6_ANAVA</name>
<dbReference type="Proteomes" id="UP000570851">
    <property type="component" value="Unassembled WGS sequence"/>
</dbReference>
<dbReference type="InterPro" id="IPR050742">
    <property type="entry name" value="Helicase_Restrict-Modif_Enz"/>
</dbReference>
<evidence type="ECO:0000259" key="1">
    <source>
        <dbReference type="PROSITE" id="PS51192"/>
    </source>
</evidence>
<evidence type="ECO:0000313" key="4">
    <source>
        <dbReference type="Proteomes" id="UP000570851"/>
    </source>
</evidence>
<keyword evidence="3" id="KW-0378">Hydrolase</keyword>
<keyword evidence="3" id="KW-0547">Nucleotide-binding</keyword>
<dbReference type="PROSITE" id="PS51194">
    <property type="entry name" value="HELICASE_CTER"/>
    <property type="match status" value="1"/>
</dbReference>
<gene>
    <name evidence="3" type="ORF">GNE12_26795</name>
</gene>
<dbReference type="PROSITE" id="PS51192">
    <property type="entry name" value="HELICASE_ATP_BIND_1"/>
    <property type="match status" value="1"/>
</dbReference>
<feature type="domain" description="Helicase C-terminal" evidence="2">
    <location>
        <begin position="390"/>
        <end position="539"/>
    </location>
</feature>
<geneLocation type="plasmid" evidence="3">
    <name>pN2B-A</name>
</geneLocation>
<dbReference type="SMART" id="SM00487">
    <property type="entry name" value="DEXDc"/>
    <property type="match status" value="1"/>
</dbReference>
<sequence>MQFDNLLSRADDGTLQVLLGNAAVRLIKLLDPSLVTPSRLREILMELHTPASLLLTKDSRAMLLDLLRPEQAKILATIMQVPLTGDIFETLKKTSIRHGSNRERALFDFFELELPQPEDSVQSSSLELAVSNYPLFAHQRIAARKVKNYFKQEPRRVLLHMPTGSGKTRTAMNIIADHLRSVEPTIVVWLAYSEELCEQAATEFQKAWQCLGDRQVSLYRFWGEHEIDVDKLEDGIVVAGLSKVYNRTKQSIQFINRLGKVSSLVIIDEAHQAIAETYKLVLDALVVPYENTALLGLTATPGRTWSDINVDTELSEFFAKNKVTLEVSGYSNPVDYLISEEYLAKPNFRSLFYKNGLKLTQKDLERIQQELEIPQHILEQLADDEQRNLSIIIEVEELAKRHQRILIFGISIKHSKLLATVLRARGLQANVVTGDTPLLERTRLINSFKDDSDETKIICNYGVLTTGFDAPRTSAAVIARPTKSLVLYSQMVGRAIRGVKAGGNVTAEIVTVVDSALRGFGSLEEAFSNWEDVWHKEKI</sequence>
<evidence type="ECO:0000259" key="2">
    <source>
        <dbReference type="PROSITE" id="PS51194"/>
    </source>
</evidence>
<dbReference type="Pfam" id="PF04851">
    <property type="entry name" value="ResIII"/>
    <property type="match status" value="1"/>
</dbReference>
<dbReference type="InterPro" id="IPR001650">
    <property type="entry name" value="Helicase_C-like"/>
</dbReference>
<organism evidence="3 4">
    <name type="scientific">Trichormus variabilis N2B</name>
    <dbReference type="NCBI Taxonomy" id="2681315"/>
    <lineage>
        <taxon>Bacteria</taxon>
        <taxon>Bacillati</taxon>
        <taxon>Cyanobacteriota</taxon>
        <taxon>Cyanophyceae</taxon>
        <taxon>Nostocales</taxon>
        <taxon>Nostocaceae</taxon>
        <taxon>Trichormus</taxon>
    </lineage>
</organism>
<accession>A0ABR6SGH6</accession>
<dbReference type="SUPFAM" id="SSF52540">
    <property type="entry name" value="P-loop containing nucleoside triphosphate hydrolases"/>
    <property type="match status" value="1"/>
</dbReference>
<dbReference type="InterPro" id="IPR027417">
    <property type="entry name" value="P-loop_NTPase"/>
</dbReference>
<keyword evidence="3" id="KW-0614">Plasmid</keyword>
<dbReference type="GeneID" id="58727216"/>
<dbReference type="EMBL" id="JACKZP010000270">
    <property type="protein sequence ID" value="MBC1305505.1"/>
    <property type="molecule type" value="Genomic_DNA"/>
</dbReference>
<dbReference type="Gene3D" id="3.40.50.300">
    <property type="entry name" value="P-loop containing nucleotide triphosphate hydrolases"/>
    <property type="match status" value="2"/>
</dbReference>
<reference evidence="3 4" key="1">
    <citation type="submission" date="2019-11" db="EMBL/GenBank/DDBJ databases">
        <title>Comparison of genomes from free-living endosymbiotic cyanobacteria isolated from Azolla.</title>
        <authorList>
            <person name="Thiel T."/>
            <person name="Pratte B."/>
        </authorList>
    </citation>
    <scope>NUCLEOTIDE SEQUENCE [LARGE SCALE GENOMIC DNA]</scope>
    <source>
        <strain evidence="3 4">N2B</strain>
        <plasmid evidence="3">pN2B-A</plasmid>
    </source>
</reference>
<comment type="caution">
    <text evidence="3">The sequence shown here is derived from an EMBL/GenBank/DDBJ whole genome shotgun (WGS) entry which is preliminary data.</text>
</comment>
<dbReference type="PANTHER" id="PTHR47396">
    <property type="entry name" value="TYPE I RESTRICTION ENZYME ECOKI R PROTEIN"/>
    <property type="match status" value="1"/>
</dbReference>
<proteinExistence type="predicted"/>
<dbReference type="PANTHER" id="PTHR47396:SF1">
    <property type="entry name" value="ATP-DEPENDENT HELICASE IRC3-RELATED"/>
    <property type="match status" value="1"/>
</dbReference>
<dbReference type="GO" id="GO:0004386">
    <property type="term" value="F:helicase activity"/>
    <property type="evidence" value="ECO:0007669"/>
    <property type="project" value="UniProtKB-KW"/>
</dbReference>
<protein>
    <submittedName>
        <fullName evidence="3">DEAD/DEAH box helicase</fullName>
    </submittedName>
</protein>
<dbReference type="SMART" id="SM00490">
    <property type="entry name" value="HELICc"/>
    <property type="match status" value="1"/>
</dbReference>
<feature type="domain" description="Helicase ATP-binding" evidence="1">
    <location>
        <begin position="148"/>
        <end position="301"/>
    </location>
</feature>
<keyword evidence="4" id="KW-1185">Reference proteome</keyword>
<dbReference type="Pfam" id="PF00271">
    <property type="entry name" value="Helicase_C"/>
    <property type="match status" value="1"/>
</dbReference>
<keyword evidence="3" id="KW-0067">ATP-binding</keyword>